<evidence type="ECO:0000256" key="3">
    <source>
        <dbReference type="ARBA" id="ARBA00023125"/>
    </source>
</evidence>
<dbReference type="PANTHER" id="PTHR30603:SF47">
    <property type="entry name" value="RNA POLYMERASE SIGMA FACTOR SIGD, CHLOROPLASTIC"/>
    <property type="match status" value="1"/>
</dbReference>
<evidence type="ECO:0000256" key="1">
    <source>
        <dbReference type="ARBA" id="ARBA00023015"/>
    </source>
</evidence>
<organism evidence="6 7">
    <name type="scientific">Dorea formicigenerans</name>
    <dbReference type="NCBI Taxonomy" id="39486"/>
    <lineage>
        <taxon>Bacteria</taxon>
        <taxon>Bacillati</taxon>
        <taxon>Bacillota</taxon>
        <taxon>Clostridia</taxon>
        <taxon>Lachnospirales</taxon>
        <taxon>Lachnospiraceae</taxon>
        <taxon>Dorea</taxon>
    </lineage>
</organism>
<dbReference type="Pfam" id="PF04545">
    <property type="entry name" value="Sigma70_r4"/>
    <property type="match status" value="1"/>
</dbReference>
<dbReference type="InterPro" id="IPR013325">
    <property type="entry name" value="RNA_pol_sigma_r2"/>
</dbReference>
<gene>
    <name evidence="6" type="ORF">DW658_12210</name>
</gene>
<proteinExistence type="predicted"/>
<dbReference type="GO" id="GO:0003677">
    <property type="term" value="F:DNA binding"/>
    <property type="evidence" value="ECO:0007669"/>
    <property type="project" value="UniProtKB-KW"/>
</dbReference>
<dbReference type="InterPro" id="IPR007630">
    <property type="entry name" value="RNA_pol_sigma70_r4"/>
</dbReference>
<protein>
    <submittedName>
        <fullName evidence="6">RNA polymerase subunit sigma-70</fullName>
    </submittedName>
</protein>
<dbReference type="RefSeq" id="WP_118237916.1">
    <property type="nucleotide sequence ID" value="NZ_QRHN01000017.1"/>
</dbReference>
<sequence>MSNSTGTNLENRISNENLVRRIQNGEETAANMAQLWQQTKAFIAMIARKYTGYAEFDDLVQEGYLGLYEAVNHYDTARGIPFINYASYWITHRIRRYIERNSTIRVSFEMYQLTAKYRRIVEEYTKEYGREPSEREIKKHLGVSDKRFARIKENAKRGQIRSLSEGIDGEGENLTLADTVAADINLEEDSIRKIDRENLSRELWSWIEEHSNNASGIFWLKYQNDLTREQIGDNLGISKEEVRSIEQKALRRIRKDIVKTKHRKYYEEYLSVSAASSTHIGVETFNRTWTSEVEWAAIYSKY</sequence>
<evidence type="ECO:0000256" key="4">
    <source>
        <dbReference type="ARBA" id="ARBA00023163"/>
    </source>
</evidence>
<dbReference type="NCBIfam" id="TIGR02937">
    <property type="entry name" value="sigma70-ECF"/>
    <property type="match status" value="1"/>
</dbReference>
<dbReference type="InterPro" id="IPR013324">
    <property type="entry name" value="RNA_pol_sigma_r3/r4-like"/>
</dbReference>
<keyword evidence="3" id="KW-0238">DNA-binding</keyword>
<dbReference type="PANTHER" id="PTHR30603">
    <property type="entry name" value="RNA POLYMERASE SIGMA FACTOR RPO"/>
    <property type="match status" value="1"/>
</dbReference>
<reference evidence="6 7" key="1">
    <citation type="submission" date="2018-08" db="EMBL/GenBank/DDBJ databases">
        <title>A genome reference for cultivated species of the human gut microbiota.</title>
        <authorList>
            <person name="Zou Y."/>
            <person name="Xue W."/>
            <person name="Luo G."/>
        </authorList>
    </citation>
    <scope>NUCLEOTIDE SEQUENCE [LARGE SCALE GENOMIC DNA]</scope>
    <source>
        <strain evidence="6 7">AM23-7AC</strain>
    </source>
</reference>
<dbReference type="AlphaFoldDB" id="A0A414Q8V1"/>
<dbReference type="InterPro" id="IPR007627">
    <property type="entry name" value="RNA_pol_sigma70_r2"/>
</dbReference>
<dbReference type="GO" id="GO:0006352">
    <property type="term" value="P:DNA-templated transcription initiation"/>
    <property type="evidence" value="ECO:0007669"/>
    <property type="project" value="InterPro"/>
</dbReference>
<dbReference type="GO" id="GO:0016987">
    <property type="term" value="F:sigma factor activity"/>
    <property type="evidence" value="ECO:0007669"/>
    <property type="project" value="UniProtKB-KW"/>
</dbReference>
<dbReference type="InterPro" id="IPR014284">
    <property type="entry name" value="RNA_pol_sigma-70_dom"/>
</dbReference>
<dbReference type="Proteomes" id="UP000285666">
    <property type="component" value="Unassembled WGS sequence"/>
</dbReference>
<dbReference type="InterPro" id="IPR050239">
    <property type="entry name" value="Sigma-70_RNA_pol_init_factors"/>
</dbReference>
<evidence type="ECO:0000313" key="6">
    <source>
        <dbReference type="EMBL" id="RHF77201.1"/>
    </source>
</evidence>
<keyword evidence="1" id="KW-0805">Transcription regulation</keyword>
<keyword evidence="2" id="KW-0731">Sigma factor</keyword>
<dbReference type="InterPro" id="IPR000943">
    <property type="entry name" value="RNA_pol_sigma70"/>
</dbReference>
<dbReference type="EMBL" id="QRHN01000017">
    <property type="protein sequence ID" value="RHF77201.1"/>
    <property type="molecule type" value="Genomic_DNA"/>
</dbReference>
<evidence type="ECO:0000313" key="7">
    <source>
        <dbReference type="Proteomes" id="UP000285666"/>
    </source>
</evidence>
<dbReference type="SUPFAM" id="SSF88946">
    <property type="entry name" value="Sigma2 domain of RNA polymerase sigma factors"/>
    <property type="match status" value="1"/>
</dbReference>
<dbReference type="PROSITE" id="PS00715">
    <property type="entry name" value="SIGMA70_1"/>
    <property type="match status" value="1"/>
</dbReference>
<dbReference type="PRINTS" id="PR00046">
    <property type="entry name" value="SIGMA70FCT"/>
</dbReference>
<comment type="caution">
    <text evidence="6">The sequence shown here is derived from an EMBL/GenBank/DDBJ whole genome shotgun (WGS) entry which is preliminary data.</text>
</comment>
<keyword evidence="4" id="KW-0804">Transcription</keyword>
<name>A0A414Q8V1_9FIRM</name>
<dbReference type="Gene3D" id="1.20.120.1810">
    <property type="match status" value="1"/>
</dbReference>
<dbReference type="SUPFAM" id="SSF88659">
    <property type="entry name" value="Sigma3 and sigma4 domains of RNA polymerase sigma factors"/>
    <property type="match status" value="2"/>
</dbReference>
<evidence type="ECO:0000259" key="5">
    <source>
        <dbReference type="PROSITE" id="PS00715"/>
    </source>
</evidence>
<dbReference type="Pfam" id="PF04542">
    <property type="entry name" value="Sigma70_r2"/>
    <property type="match status" value="1"/>
</dbReference>
<dbReference type="Gene3D" id="1.20.140.160">
    <property type="match status" value="1"/>
</dbReference>
<evidence type="ECO:0000256" key="2">
    <source>
        <dbReference type="ARBA" id="ARBA00023082"/>
    </source>
</evidence>
<accession>A0A414Q8V1</accession>
<dbReference type="Pfam" id="PF04539">
    <property type="entry name" value="Sigma70_r3"/>
    <property type="match status" value="1"/>
</dbReference>
<feature type="domain" description="RNA polymerase sigma-70" evidence="5">
    <location>
        <begin position="58"/>
        <end position="71"/>
    </location>
</feature>
<dbReference type="InterPro" id="IPR007624">
    <property type="entry name" value="RNA_pol_sigma70_r3"/>
</dbReference>